<evidence type="ECO:0000256" key="1">
    <source>
        <dbReference type="SAM" id="MobiDB-lite"/>
    </source>
</evidence>
<proteinExistence type="predicted"/>
<sequence length="109" mass="11700">MTVTAERWETARHPFAHRRVRDVATADAPSGSRVTRRTMVRSSGGVRRQGAKAGDVHVGLCCAGRVKLVPTTSTGPMSRAQWSAWTSTSRSAGRAPGDGRSIIVIAERD</sequence>
<gene>
    <name evidence="2" type="ordered locus">Krad_2401</name>
</gene>
<feature type="region of interest" description="Disordered" evidence="1">
    <location>
        <begin position="24"/>
        <end position="50"/>
    </location>
</feature>
<organism evidence="2 3">
    <name type="scientific">Kineococcus radiotolerans (strain ATCC BAA-149 / DSM 14245 / SRS30216)</name>
    <dbReference type="NCBI Taxonomy" id="266940"/>
    <lineage>
        <taxon>Bacteria</taxon>
        <taxon>Bacillati</taxon>
        <taxon>Actinomycetota</taxon>
        <taxon>Actinomycetes</taxon>
        <taxon>Kineosporiales</taxon>
        <taxon>Kineosporiaceae</taxon>
        <taxon>Kineococcus</taxon>
    </lineage>
</organism>
<feature type="compositionally biased region" description="Polar residues" evidence="1">
    <location>
        <begin position="72"/>
        <end position="91"/>
    </location>
</feature>
<dbReference type="EMBL" id="CP000750">
    <property type="protein sequence ID" value="ABS03881.1"/>
    <property type="molecule type" value="Genomic_DNA"/>
</dbReference>
<dbReference type="AlphaFoldDB" id="A6WAP2"/>
<keyword evidence="3" id="KW-1185">Reference proteome</keyword>
<protein>
    <submittedName>
        <fullName evidence="2">Uncharacterized protein</fullName>
    </submittedName>
</protein>
<evidence type="ECO:0000313" key="2">
    <source>
        <dbReference type="EMBL" id="ABS03881.1"/>
    </source>
</evidence>
<evidence type="ECO:0000313" key="3">
    <source>
        <dbReference type="Proteomes" id="UP000001116"/>
    </source>
</evidence>
<feature type="region of interest" description="Disordered" evidence="1">
    <location>
        <begin position="72"/>
        <end position="109"/>
    </location>
</feature>
<accession>A6WAP2</accession>
<reference evidence="3" key="1">
    <citation type="journal article" date="2008" name="PLoS ONE">
        <title>Survival in nuclear waste, extreme resistance, and potential applications gleaned from the genome sequence of Kineococcus radiotolerans SRS30216.</title>
        <authorList>
            <person name="Bagwell C.E."/>
            <person name="Bhat S."/>
            <person name="Hawkins G.M."/>
            <person name="Smith B.W."/>
            <person name="Biswas T."/>
            <person name="Hoover T.R."/>
            <person name="Saunders E."/>
            <person name="Han C.S."/>
            <person name="Tsodikov O.V."/>
            <person name="Shimkets L.J."/>
        </authorList>
    </citation>
    <scope>NUCLEOTIDE SEQUENCE [LARGE SCALE GENOMIC DNA]</scope>
    <source>
        <strain evidence="3">ATCC BAA-149 / DSM 14245 / SRS30216</strain>
    </source>
</reference>
<dbReference type="HOGENOM" id="CLU_2180327_0_0_11"/>
<dbReference type="Proteomes" id="UP000001116">
    <property type="component" value="Chromosome"/>
</dbReference>
<dbReference type="STRING" id="266940.Krad_2401"/>
<dbReference type="KEGG" id="kra:Krad_2401"/>
<name>A6WAP2_KINRD</name>